<dbReference type="AlphaFoldDB" id="A0A1K1KQF2"/>
<name>A0A1K1KQF2_9LACO</name>
<dbReference type="Proteomes" id="UP000190935">
    <property type="component" value="Chromosome I"/>
</dbReference>
<dbReference type="EMBL" id="LT630287">
    <property type="protein sequence ID" value="SFV41066.1"/>
    <property type="molecule type" value="Genomic_DNA"/>
</dbReference>
<dbReference type="GeneID" id="95349747"/>
<gene>
    <name evidence="1" type="ORF">LAC1533_1645</name>
</gene>
<proteinExistence type="predicted"/>
<organism evidence="1 2">
    <name type="scientific">Ligilactobacillus acidipiscis</name>
    <dbReference type="NCBI Taxonomy" id="89059"/>
    <lineage>
        <taxon>Bacteria</taxon>
        <taxon>Bacillati</taxon>
        <taxon>Bacillota</taxon>
        <taxon>Bacilli</taxon>
        <taxon>Lactobacillales</taxon>
        <taxon>Lactobacillaceae</taxon>
        <taxon>Ligilactobacillus</taxon>
    </lineage>
</organism>
<accession>A0A1K1KQF2</accession>
<dbReference type="KEGG" id="laca:LAC1533_1645"/>
<sequence>MSAMNDLDLRLKEFDKNCKRMEEAAAEGHKLVQAIRQSLTDNGKCEPADNHLKRDPIQDKVTIRQLLAKKCQEGYTAQVKDLLHKFGAEKLSDVDPKDYEDLYYSAEGSGQ</sequence>
<evidence type="ECO:0000313" key="2">
    <source>
        <dbReference type="Proteomes" id="UP000190935"/>
    </source>
</evidence>
<dbReference type="RefSeq" id="WP_079579331.1">
    <property type="nucleotide sequence ID" value="NZ_LT630287.1"/>
</dbReference>
<evidence type="ECO:0000313" key="1">
    <source>
        <dbReference type="EMBL" id="SFV41066.1"/>
    </source>
</evidence>
<reference evidence="2" key="1">
    <citation type="submission" date="2016-11" db="EMBL/GenBank/DDBJ databases">
        <authorList>
            <person name="Papadimitriou K."/>
        </authorList>
    </citation>
    <scope>NUCLEOTIDE SEQUENCE [LARGE SCALE GENOMIC DNA]</scope>
    <source>
        <strain evidence="2">ACA-DC 1533</strain>
    </source>
</reference>
<evidence type="ECO:0008006" key="3">
    <source>
        <dbReference type="Google" id="ProtNLM"/>
    </source>
</evidence>
<protein>
    <recommendedName>
        <fullName evidence="3">Phage protein</fullName>
    </recommendedName>
</protein>